<dbReference type="GO" id="GO:0003677">
    <property type="term" value="F:DNA binding"/>
    <property type="evidence" value="ECO:0007669"/>
    <property type="project" value="InterPro"/>
</dbReference>
<dbReference type="SMART" id="SM00530">
    <property type="entry name" value="HTH_XRE"/>
    <property type="match status" value="1"/>
</dbReference>
<dbReference type="EMBL" id="CP097119">
    <property type="protein sequence ID" value="USS89830.1"/>
    <property type="molecule type" value="Genomic_DNA"/>
</dbReference>
<evidence type="ECO:0000259" key="1">
    <source>
        <dbReference type="SMART" id="SM00530"/>
    </source>
</evidence>
<dbReference type="InterPro" id="IPR011990">
    <property type="entry name" value="TPR-like_helical_dom_sf"/>
</dbReference>
<proteinExistence type="predicted"/>
<sequence>MLIFPSPQLLTELSRLVRTKRQQIHLSQADLARGICTQTTISTLENATSFSKWEIVPLLLARLKINPQELENNYCRRYRYGETQLQILEELLFQFKFKQGAQQLAVIKVENLDSRVLLSRYHCYAGFLHLLLEKNLEAAMIAFERSSDYQTGTTPHPFIHGLTRLGEAATYRHLNFTRRAQQSLIKALEQLKRLLQTEPESLLTLIRFGMAVTTLGSVLELHTETQIACQLLRNYLHQHYSYYCLADLYYLEAACFQALKQPANASHLMQRADQLVHLKNNSKLKQIYQMYQPKNS</sequence>
<dbReference type="InterPro" id="IPR010982">
    <property type="entry name" value="Lambda_DNA-bd_dom_sf"/>
</dbReference>
<dbReference type="RefSeq" id="WP_252767377.1">
    <property type="nucleotide sequence ID" value="NZ_CP097119.1"/>
</dbReference>
<dbReference type="SUPFAM" id="SSF47413">
    <property type="entry name" value="lambda repressor-like DNA-binding domains"/>
    <property type="match status" value="1"/>
</dbReference>
<dbReference type="Gene3D" id="1.25.40.10">
    <property type="entry name" value="Tetratricopeptide repeat domain"/>
    <property type="match status" value="1"/>
</dbReference>
<name>A0A9Q8ZQN0_9LACO</name>
<keyword evidence="3" id="KW-1185">Reference proteome</keyword>
<accession>A0A9Q8ZQN0</accession>
<protein>
    <submittedName>
        <fullName evidence="2">Helix-turn-helix domain-containing protein</fullName>
    </submittedName>
</protein>
<dbReference type="Proteomes" id="UP001055911">
    <property type="component" value="Chromosome"/>
</dbReference>
<organism evidence="2 3">
    <name type="scientific">Fructilactobacillus cliffordii</name>
    <dbReference type="NCBI Taxonomy" id="2940299"/>
    <lineage>
        <taxon>Bacteria</taxon>
        <taxon>Bacillati</taxon>
        <taxon>Bacillota</taxon>
        <taxon>Bacilli</taxon>
        <taxon>Lactobacillales</taxon>
        <taxon>Lactobacillaceae</taxon>
        <taxon>Fructilactobacillus</taxon>
    </lineage>
</organism>
<reference evidence="2" key="1">
    <citation type="submission" date="2022-05" db="EMBL/GenBank/DDBJ databases">
        <authorList>
            <person name="Oliphant S.A."/>
            <person name="Watson-Haigh N.S."/>
            <person name="Sumby K.M."/>
            <person name="Gardner J.M."/>
            <person name="Jiranek V."/>
        </authorList>
    </citation>
    <scope>NUCLEOTIDE SEQUENCE</scope>
    <source>
        <strain evidence="2">KI4_B1</strain>
    </source>
</reference>
<dbReference type="CDD" id="cd00093">
    <property type="entry name" value="HTH_XRE"/>
    <property type="match status" value="1"/>
</dbReference>
<feature type="domain" description="HTH cro/C1-type" evidence="1">
    <location>
        <begin position="16"/>
        <end position="70"/>
    </location>
</feature>
<dbReference type="InterPro" id="IPR001387">
    <property type="entry name" value="Cro/C1-type_HTH"/>
</dbReference>
<dbReference type="AlphaFoldDB" id="A0A9Q8ZQN0"/>
<gene>
    <name evidence="2" type="ORF">M3M40_03390</name>
</gene>
<evidence type="ECO:0000313" key="2">
    <source>
        <dbReference type="EMBL" id="USS89830.1"/>
    </source>
</evidence>
<evidence type="ECO:0000313" key="3">
    <source>
        <dbReference type="Proteomes" id="UP001055911"/>
    </source>
</evidence>